<sequence length="135" mass="15683">MPADSNEVIKWYTRCVEDNNPTGQYNLGSCFRNGIGMIKNDWMVSKWVLKSAKLENKIENNGMRLDDRFEESIMKIKNSVNKGAGNESSDIFNQWLRYLLIDWPLTSIFDPGGNIRFILKGSWTTRELQIKNYPI</sequence>
<dbReference type="Gene3D" id="1.25.40.10">
    <property type="entry name" value="Tetratricopeptide repeat domain"/>
    <property type="match status" value="1"/>
</dbReference>
<dbReference type="OrthoDB" id="10626223at2759"/>
<dbReference type="SUPFAM" id="SSF81901">
    <property type="entry name" value="HCP-like"/>
    <property type="match status" value="1"/>
</dbReference>
<evidence type="ECO:0000313" key="1">
    <source>
        <dbReference type="EMBL" id="CAG8473369.1"/>
    </source>
</evidence>
<protein>
    <submittedName>
        <fullName evidence="1">4582_t:CDS:1</fullName>
    </submittedName>
</protein>
<gene>
    <name evidence="1" type="ORF">ALEPTO_LOCUS2120</name>
</gene>
<accession>A0A9N8Z6Y8</accession>
<keyword evidence="2" id="KW-1185">Reference proteome</keyword>
<dbReference type="AlphaFoldDB" id="A0A9N8Z6Y8"/>
<dbReference type="InterPro" id="IPR011990">
    <property type="entry name" value="TPR-like_helical_dom_sf"/>
</dbReference>
<dbReference type="Proteomes" id="UP000789508">
    <property type="component" value="Unassembled WGS sequence"/>
</dbReference>
<comment type="caution">
    <text evidence="1">The sequence shown here is derived from an EMBL/GenBank/DDBJ whole genome shotgun (WGS) entry which is preliminary data.</text>
</comment>
<organism evidence="1 2">
    <name type="scientific">Ambispora leptoticha</name>
    <dbReference type="NCBI Taxonomy" id="144679"/>
    <lineage>
        <taxon>Eukaryota</taxon>
        <taxon>Fungi</taxon>
        <taxon>Fungi incertae sedis</taxon>
        <taxon>Mucoromycota</taxon>
        <taxon>Glomeromycotina</taxon>
        <taxon>Glomeromycetes</taxon>
        <taxon>Archaeosporales</taxon>
        <taxon>Ambisporaceae</taxon>
        <taxon>Ambispora</taxon>
    </lineage>
</organism>
<evidence type="ECO:0000313" key="2">
    <source>
        <dbReference type="Proteomes" id="UP000789508"/>
    </source>
</evidence>
<reference evidence="1" key="1">
    <citation type="submission" date="2021-06" db="EMBL/GenBank/DDBJ databases">
        <authorList>
            <person name="Kallberg Y."/>
            <person name="Tangrot J."/>
            <person name="Rosling A."/>
        </authorList>
    </citation>
    <scope>NUCLEOTIDE SEQUENCE</scope>
    <source>
        <strain evidence="1">FL130A</strain>
    </source>
</reference>
<dbReference type="EMBL" id="CAJVPS010000283">
    <property type="protein sequence ID" value="CAG8473369.1"/>
    <property type="molecule type" value="Genomic_DNA"/>
</dbReference>
<proteinExistence type="predicted"/>
<name>A0A9N8Z6Y8_9GLOM</name>